<keyword evidence="1" id="KW-0472">Membrane</keyword>
<proteinExistence type="predicted"/>
<feature type="transmembrane region" description="Helical" evidence="1">
    <location>
        <begin position="173"/>
        <end position="190"/>
    </location>
</feature>
<dbReference type="EMBL" id="JAVRBG010000021">
    <property type="protein sequence ID" value="MDT0295836.1"/>
    <property type="molecule type" value="Genomic_DNA"/>
</dbReference>
<name>A0ABU2KM93_9FLAO</name>
<accession>A0ABU2KM93</accession>
<keyword evidence="1" id="KW-1133">Transmembrane helix</keyword>
<comment type="caution">
    <text evidence="2">The sequence shown here is derived from an EMBL/GenBank/DDBJ whole genome shotgun (WGS) entry which is preliminary data.</text>
</comment>
<keyword evidence="3" id="KW-1185">Reference proteome</keyword>
<dbReference type="Proteomes" id="UP001182991">
    <property type="component" value="Unassembled WGS sequence"/>
</dbReference>
<protein>
    <submittedName>
        <fullName evidence="2">Uncharacterized protein</fullName>
    </submittedName>
</protein>
<sequence>MKYSKNDILKMLISQYQFAIEFDPVVIKGMDFNYESSIFDWRDACDLIEPKKLAKVYHQSFNLKRPISELEDILIDENNRTVSDFCEYISEHAERQKIEPIRLLGQNCQTASIFKTLKQNLSNNGADTNNIKPSCEINPFFMKYGGLLVDEVNKIAPGTISEFDYKSNWISRIGRIIMWTGILLMILIWWISSFHWSLLLPIAIGIVIFQIGDKQKPEKLNASGFKNFRELIYGMEKRLKNAST</sequence>
<evidence type="ECO:0000313" key="2">
    <source>
        <dbReference type="EMBL" id="MDT0295836.1"/>
    </source>
</evidence>
<dbReference type="RefSeq" id="WP_311402763.1">
    <property type="nucleotide sequence ID" value="NZ_JAVRBG010000021.1"/>
</dbReference>
<feature type="transmembrane region" description="Helical" evidence="1">
    <location>
        <begin position="196"/>
        <end position="212"/>
    </location>
</feature>
<gene>
    <name evidence="2" type="ORF">RLT85_14480</name>
</gene>
<organism evidence="2 3">
    <name type="scientific">Mesonia ostreae</name>
    <dbReference type="NCBI Taxonomy" id="861110"/>
    <lineage>
        <taxon>Bacteria</taxon>
        <taxon>Pseudomonadati</taxon>
        <taxon>Bacteroidota</taxon>
        <taxon>Flavobacteriia</taxon>
        <taxon>Flavobacteriales</taxon>
        <taxon>Flavobacteriaceae</taxon>
        <taxon>Mesonia</taxon>
    </lineage>
</organism>
<evidence type="ECO:0000256" key="1">
    <source>
        <dbReference type="SAM" id="Phobius"/>
    </source>
</evidence>
<evidence type="ECO:0000313" key="3">
    <source>
        <dbReference type="Proteomes" id="UP001182991"/>
    </source>
</evidence>
<keyword evidence="1" id="KW-0812">Transmembrane</keyword>
<reference evidence="3" key="1">
    <citation type="submission" date="2023-07" db="EMBL/GenBank/DDBJ databases">
        <title>Isolating and identifying novel microbial strains from the Mariana Trench.</title>
        <authorList>
            <person name="Fu H."/>
        </authorList>
    </citation>
    <scope>NUCLEOTIDE SEQUENCE [LARGE SCALE GENOMIC DNA]</scope>
    <source>
        <strain evidence="3">T-y2</strain>
    </source>
</reference>